<dbReference type="AlphaFoldDB" id="A0A1Y2K8M0"/>
<keyword evidence="2" id="KW-0067">ATP-binding</keyword>
<feature type="domain" description="PD-(D/E)XK endonuclease-like" evidence="1">
    <location>
        <begin position="641"/>
        <end position="910"/>
    </location>
</feature>
<reference evidence="2 3" key="1">
    <citation type="journal article" date="2016" name="BMC Genomics">
        <title>Combined genomic and structural analyses of a cultured magnetotactic bacterium reveals its niche adaptation to a dynamic environment.</title>
        <authorList>
            <person name="Araujo A.C."/>
            <person name="Morillo V."/>
            <person name="Cypriano J."/>
            <person name="Teixeira L.C."/>
            <person name="Leao P."/>
            <person name="Lyra S."/>
            <person name="Almeida L.G."/>
            <person name="Bazylinski D.A."/>
            <person name="Vasconcellos A.T."/>
            <person name="Abreu F."/>
            <person name="Lins U."/>
        </authorList>
    </citation>
    <scope>NUCLEOTIDE SEQUENCE [LARGE SCALE GENOMIC DNA]</scope>
    <source>
        <strain evidence="2 3">IT-1</strain>
    </source>
</reference>
<dbReference type="InterPro" id="IPR019925">
    <property type="entry name" value="DNA_repair_protein_predicted"/>
</dbReference>
<keyword evidence="2" id="KW-0547">Nucleotide-binding</keyword>
<sequence length="930" mass="102287">MENGQYPIARKVARAQRIMNAYQALLQSVGDTQTLVVTVNRRLARHLHERYAQMRQIQGDSVWETPRILPQNAWLETLWRELEERDGIQAQAVGLPLLLNASRESLAWEGVIAAHQSRYPLLKPAVAARGVMRAWGLLRQWRRSLDDLTGYDEPDVLAFRFWAAEFDALCAERGWLPSAALADELAGRITPPMLPKRLILAGFDQLTPQMQGFYFETLTALGVVVETWRADALADAQARCIPCSGLEAELRAALQWTRRTLLDNPAARIGIAAPNLPAIAEPLRRLSWEILRPHSRYEGVDPADAPLNISAGRPLSDYPAAHDALLGLRLCFGDASIARVGAFLRSPFLPGGLREAERRALLDARLRRLGRRAMRPDGLLRALSDGAGFAPASCPQLHERFGAALQAEEMGGLRQTRRPSAWAGVFSRTLARLGWPGDDRSLDSAEHQTVTAWGQCLSAMGALDDVSGAVDLHTALSQLTRLANERDFQPDGGLAQAQAMGLLEAAGEQFDALWIVGMIDEAWPPPPDPNPYLPLTLQRQWEMPRASAARERDYAEVITQRLLTCAPQVVVSWSVSEEDRPLRVSPLVAHLALEDADADADAPDVERYLGAPLESFEDMQAPAFDAQLNAPGGAGLFQSQSQCPFQAFARYRLRAESLEEPGSGPDARRRGQFAHRALDRFWRVTRDSAGLAALNDVALLERIVVCVGEVLAESLESGEDAAWWEAVTDLERGRLIHLLRNWLDGERQRMEPFTVTGLELPLTLQVGPLNVRARLDRVDRLDGDEALVIDYKTGLSSPAGWFGPRPADPQLPLYAAFAHELGPICGAAFGQLRPGNERFQAILTHSDAIPGGKALEQTQYSERAESWQAQLQAWRDVLIRLADAFASGAAAVDPIKPSACLYCGLQTLCRVDQLRGADAASAEQEDGDGV</sequence>
<keyword evidence="2" id="KW-0347">Helicase</keyword>
<protein>
    <submittedName>
        <fullName evidence="2">Putative DNA helicase/exodeoxyribonuclease V subunit B</fullName>
    </submittedName>
</protein>
<comment type="caution">
    <text evidence="2">The sequence shown here is derived from an EMBL/GenBank/DDBJ whole genome shotgun (WGS) entry which is preliminary data.</text>
</comment>
<dbReference type="Pfam" id="PF12705">
    <property type="entry name" value="PDDEXK_1"/>
    <property type="match status" value="1"/>
</dbReference>
<dbReference type="STRING" id="1434232.MAIT1_03156"/>
<evidence type="ECO:0000313" key="3">
    <source>
        <dbReference type="Proteomes" id="UP000194003"/>
    </source>
</evidence>
<proteinExistence type="predicted"/>
<name>A0A1Y2K8M0_9PROT</name>
<dbReference type="SUPFAM" id="SSF52540">
    <property type="entry name" value="P-loop containing nucleoside triphosphate hydrolases"/>
    <property type="match status" value="1"/>
</dbReference>
<gene>
    <name evidence="2" type="ORF">MAIT1_03156</name>
</gene>
<dbReference type="InterPro" id="IPR027417">
    <property type="entry name" value="P-loop_NTPase"/>
</dbReference>
<dbReference type="NCBIfam" id="TIGR03623">
    <property type="entry name" value="probable DNA repair protein"/>
    <property type="match status" value="1"/>
</dbReference>
<keyword evidence="3" id="KW-1185">Reference proteome</keyword>
<keyword evidence="2" id="KW-0378">Hydrolase</keyword>
<dbReference type="InterPro" id="IPR011604">
    <property type="entry name" value="PDDEXK-like_dom_sf"/>
</dbReference>
<accession>A0A1Y2K8M0</accession>
<dbReference type="Gene3D" id="3.90.320.10">
    <property type="match status" value="1"/>
</dbReference>
<evidence type="ECO:0000259" key="1">
    <source>
        <dbReference type="Pfam" id="PF12705"/>
    </source>
</evidence>
<organism evidence="2 3">
    <name type="scientific">Magnetofaba australis IT-1</name>
    <dbReference type="NCBI Taxonomy" id="1434232"/>
    <lineage>
        <taxon>Bacteria</taxon>
        <taxon>Pseudomonadati</taxon>
        <taxon>Pseudomonadota</taxon>
        <taxon>Magnetococcia</taxon>
        <taxon>Magnetococcales</taxon>
        <taxon>Magnetococcaceae</taxon>
        <taxon>Magnetofaba</taxon>
    </lineage>
</organism>
<dbReference type="InterPro" id="IPR038726">
    <property type="entry name" value="PDDEXK_AddAB-type"/>
</dbReference>
<dbReference type="EMBL" id="LVJN01000018">
    <property type="protein sequence ID" value="OSM05026.1"/>
    <property type="molecule type" value="Genomic_DNA"/>
</dbReference>
<dbReference type="GO" id="GO:0004386">
    <property type="term" value="F:helicase activity"/>
    <property type="evidence" value="ECO:0007669"/>
    <property type="project" value="UniProtKB-KW"/>
</dbReference>
<dbReference type="Proteomes" id="UP000194003">
    <property type="component" value="Unassembled WGS sequence"/>
</dbReference>
<evidence type="ECO:0000313" key="2">
    <source>
        <dbReference type="EMBL" id="OSM05026.1"/>
    </source>
</evidence>